<evidence type="ECO:0000313" key="2">
    <source>
        <dbReference type="EMBL" id="GAA3762220.1"/>
    </source>
</evidence>
<protein>
    <submittedName>
        <fullName evidence="2">Uncharacterized protein</fullName>
    </submittedName>
</protein>
<comment type="caution">
    <text evidence="2">The sequence shown here is derived from an EMBL/GenBank/DDBJ whole genome shotgun (WGS) entry which is preliminary data.</text>
</comment>
<accession>A0ABP7GDK9</accession>
<dbReference type="EMBL" id="BAABAF010000004">
    <property type="protein sequence ID" value="GAA3762220.1"/>
    <property type="molecule type" value="Genomic_DNA"/>
</dbReference>
<name>A0ABP7GDK9_9MICO</name>
<sequence length="77" mass="8518">MRAEVRTTGTDESPKSVPPTRPPMVFTGRQLDSPPLQSRHLQQIAAARTSNREAIEKQCTQALFSGTLRRVENTGDP</sequence>
<organism evidence="2 3">
    <name type="scientific">Microbacterium kribbense</name>
    <dbReference type="NCBI Taxonomy" id="433645"/>
    <lineage>
        <taxon>Bacteria</taxon>
        <taxon>Bacillati</taxon>
        <taxon>Actinomycetota</taxon>
        <taxon>Actinomycetes</taxon>
        <taxon>Micrococcales</taxon>
        <taxon>Microbacteriaceae</taxon>
        <taxon>Microbacterium</taxon>
    </lineage>
</organism>
<evidence type="ECO:0000256" key="1">
    <source>
        <dbReference type="SAM" id="MobiDB-lite"/>
    </source>
</evidence>
<reference evidence="3" key="1">
    <citation type="journal article" date="2019" name="Int. J. Syst. Evol. Microbiol.">
        <title>The Global Catalogue of Microorganisms (GCM) 10K type strain sequencing project: providing services to taxonomists for standard genome sequencing and annotation.</title>
        <authorList>
            <consortium name="The Broad Institute Genomics Platform"/>
            <consortium name="The Broad Institute Genome Sequencing Center for Infectious Disease"/>
            <person name="Wu L."/>
            <person name="Ma J."/>
        </authorList>
    </citation>
    <scope>NUCLEOTIDE SEQUENCE [LARGE SCALE GENOMIC DNA]</scope>
    <source>
        <strain evidence="3">JCM 16950</strain>
    </source>
</reference>
<dbReference type="Proteomes" id="UP001500540">
    <property type="component" value="Unassembled WGS sequence"/>
</dbReference>
<keyword evidence="3" id="KW-1185">Reference proteome</keyword>
<proteinExistence type="predicted"/>
<evidence type="ECO:0000313" key="3">
    <source>
        <dbReference type="Proteomes" id="UP001500540"/>
    </source>
</evidence>
<feature type="region of interest" description="Disordered" evidence="1">
    <location>
        <begin position="1"/>
        <end position="36"/>
    </location>
</feature>
<gene>
    <name evidence="2" type="ORF">GCM10022240_13530</name>
</gene>